<evidence type="ECO:0000259" key="9">
    <source>
        <dbReference type="PROSITE" id="PS50262"/>
    </source>
</evidence>
<keyword evidence="10" id="KW-1185">Reference proteome</keyword>
<evidence type="ECO:0000256" key="3">
    <source>
        <dbReference type="ARBA" id="ARBA00022989"/>
    </source>
</evidence>
<proteinExistence type="predicted"/>
<feature type="signal peptide" evidence="8">
    <location>
        <begin position="1"/>
        <end position="20"/>
    </location>
</feature>
<gene>
    <name evidence="11" type="primary">LOC118477516</name>
</gene>
<dbReference type="PANTHER" id="PTHR45695">
    <property type="entry name" value="LEUCOKININ RECEPTOR-RELATED"/>
    <property type="match status" value="1"/>
</dbReference>
<dbReference type="PANTHER" id="PTHR45695:SF9">
    <property type="entry name" value="LEUCOKININ RECEPTOR"/>
    <property type="match status" value="1"/>
</dbReference>
<keyword evidence="4" id="KW-0297">G-protein coupled receptor</keyword>
<comment type="subcellular location">
    <subcellularLocation>
        <location evidence="1">Membrane</location>
        <topology evidence="1">Multi-pass membrane protein</topology>
    </subcellularLocation>
</comment>
<feature type="chain" id="PRO_5047160303" evidence="8">
    <location>
        <begin position="21"/>
        <end position="83"/>
    </location>
</feature>
<evidence type="ECO:0000256" key="2">
    <source>
        <dbReference type="ARBA" id="ARBA00022692"/>
    </source>
</evidence>
<evidence type="ECO:0000313" key="11">
    <source>
        <dbReference type="RefSeq" id="XP_035825035.1"/>
    </source>
</evidence>
<sequence>MLFTLLITFMVCTLPFQVSTIYENYKDRQTKLPSWYQPVYFSAINLMYAHSTINPIVYGAMNQTFRKGFKHLMDRSVIFLLVF</sequence>
<keyword evidence="8" id="KW-0732">Signal</keyword>
<dbReference type="Gene3D" id="1.20.1070.10">
    <property type="entry name" value="Rhodopsin 7-helix transmembrane proteins"/>
    <property type="match status" value="1"/>
</dbReference>
<reference evidence="11" key="1">
    <citation type="submission" date="2025-08" db="UniProtKB">
        <authorList>
            <consortium name="RefSeq"/>
        </authorList>
    </citation>
    <scope>IDENTIFICATION</scope>
</reference>
<protein>
    <submittedName>
        <fullName evidence="11">Substance-P receptor-like</fullName>
    </submittedName>
</protein>
<evidence type="ECO:0000256" key="5">
    <source>
        <dbReference type="ARBA" id="ARBA00023136"/>
    </source>
</evidence>
<keyword evidence="2" id="KW-0812">Transmembrane</keyword>
<keyword evidence="3" id="KW-1133">Transmembrane helix</keyword>
<name>A0ABM1VRJ3_APLCA</name>
<dbReference type="PROSITE" id="PS50262">
    <property type="entry name" value="G_PROTEIN_RECEP_F1_2"/>
    <property type="match status" value="1"/>
</dbReference>
<keyword evidence="7" id="KW-0807">Transducer</keyword>
<evidence type="ECO:0000313" key="10">
    <source>
        <dbReference type="Proteomes" id="UP000694888"/>
    </source>
</evidence>
<dbReference type="SUPFAM" id="SSF81321">
    <property type="entry name" value="Family A G protein-coupled receptor-like"/>
    <property type="match status" value="1"/>
</dbReference>
<accession>A0ABM1VRJ3</accession>
<dbReference type="Proteomes" id="UP000694888">
    <property type="component" value="Unplaced"/>
</dbReference>
<dbReference type="GeneID" id="118477516"/>
<feature type="domain" description="G-protein coupled receptors family 1 profile" evidence="9">
    <location>
        <begin position="1"/>
        <end position="58"/>
    </location>
</feature>
<evidence type="ECO:0000256" key="7">
    <source>
        <dbReference type="ARBA" id="ARBA00023224"/>
    </source>
</evidence>
<evidence type="ECO:0000256" key="1">
    <source>
        <dbReference type="ARBA" id="ARBA00004141"/>
    </source>
</evidence>
<evidence type="ECO:0000256" key="4">
    <source>
        <dbReference type="ARBA" id="ARBA00023040"/>
    </source>
</evidence>
<evidence type="ECO:0000256" key="8">
    <source>
        <dbReference type="SAM" id="SignalP"/>
    </source>
</evidence>
<keyword evidence="5" id="KW-0472">Membrane</keyword>
<evidence type="ECO:0000256" key="6">
    <source>
        <dbReference type="ARBA" id="ARBA00023170"/>
    </source>
</evidence>
<dbReference type="RefSeq" id="XP_035825035.1">
    <property type="nucleotide sequence ID" value="XM_035969142.1"/>
</dbReference>
<dbReference type="InterPro" id="IPR017452">
    <property type="entry name" value="GPCR_Rhodpsn_7TM"/>
</dbReference>
<keyword evidence="6" id="KW-0675">Receptor</keyword>
<organism evidence="10 11">
    <name type="scientific">Aplysia californica</name>
    <name type="common">California sea hare</name>
    <dbReference type="NCBI Taxonomy" id="6500"/>
    <lineage>
        <taxon>Eukaryota</taxon>
        <taxon>Metazoa</taxon>
        <taxon>Spiralia</taxon>
        <taxon>Lophotrochozoa</taxon>
        <taxon>Mollusca</taxon>
        <taxon>Gastropoda</taxon>
        <taxon>Heterobranchia</taxon>
        <taxon>Euthyneura</taxon>
        <taxon>Tectipleura</taxon>
        <taxon>Aplysiida</taxon>
        <taxon>Aplysioidea</taxon>
        <taxon>Aplysiidae</taxon>
        <taxon>Aplysia</taxon>
    </lineage>
</organism>